<sequence length="258" mass="29186">PDFWGLLNPEWSLCTKGRRQSPIDIKPQSLLYDPILRPIHIDNHKIQGILENNGHSVVFRMVDNELSNDGPKVSHHNSSIRRSKIMQISGGPLSYSYTFDSIQLHYGRTDSSGSEHTLDGISFPAELQIIGYNSDLYRNTSEASRKTNGLAAIALLIQISDESNKELKILTDNAHKIKYTGQSVSIDSFSISELVPDLNYYLTYEGSMTIPQCSETVTWIILNKPISITRAQGFQCPTFRKNMHYRGIGFTNVYKWKS</sequence>
<dbReference type="OrthoDB" id="5978072at2759"/>
<proteinExistence type="inferred from homology"/>
<dbReference type="AlphaFoldDB" id="A0A443R5Y1"/>
<evidence type="ECO:0000313" key="3">
    <source>
        <dbReference type="EMBL" id="RWS10676.1"/>
    </source>
</evidence>
<dbReference type="PROSITE" id="PS51144">
    <property type="entry name" value="ALPHA_CA_2"/>
    <property type="match status" value="1"/>
</dbReference>
<dbReference type="PANTHER" id="PTHR18952:SF208">
    <property type="entry name" value="CARBONIC ANHYDRASE XA-RELATED"/>
    <property type="match status" value="1"/>
</dbReference>
<name>A0A443R5Y1_9ACAR</name>
<feature type="non-terminal residue" evidence="3">
    <location>
        <position position="1"/>
    </location>
</feature>
<reference evidence="3 4" key="1">
    <citation type="journal article" date="2018" name="Gigascience">
        <title>Genomes of trombidid mites reveal novel predicted allergens and laterally-transferred genes associated with secondary metabolism.</title>
        <authorList>
            <person name="Dong X."/>
            <person name="Chaisiri K."/>
            <person name="Xia D."/>
            <person name="Armstrong S.D."/>
            <person name="Fang Y."/>
            <person name="Donnelly M.J."/>
            <person name="Kadowaki T."/>
            <person name="McGarry J.W."/>
            <person name="Darby A.C."/>
            <person name="Makepeace B.L."/>
        </authorList>
    </citation>
    <scope>NUCLEOTIDE SEQUENCE [LARGE SCALE GENOMIC DNA]</scope>
    <source>
        <strain evidence="3">UoL-WK</strain>
    </source>
</reference>
<dbReference type="SUPFAM" id="SSF51069">
    <property type="entry name" value="Carbonic anhydrase"/>
    <property type="match status" value="1"/>
</dbReference>
<dbReference type="Proteomes" id="UP000285301">
    <property type="component" value="Unassembled WGS sequence"/>
</dbReference>
<dbReference type="Gene3D" id="3.10.200.10">
    <property type="entry name" value="Alpha carbonic anhydrase"/>
    <property type="match status" value="1"/>
</dbReference>
<keyword evidence="4" id="KW-1185">Reference proteome</keyword>
<feature type="domain" description="Alpha-carbonic anhydrase" evidence="2">
    <location>
        <begin position="1"/>
        <end position="258"/>
    </location>
</feature>
<gene>
    <name evidence="3" type="ORF">B4U79_11086</name>
</gene>
<organism evidence="3 4">
    <name type="scientific">Dinothrombium tinctorium</name>
    <dbReference type="NCBI Taxonomy" id="1965070"/>
    <lineage>
        <taxon>Eukaryota</taxon>
        <taxon>Metazoa</taxon>
        <taxon>Ecdysozoa</taxon>
        <taxon>Arthropoda</taxon>
        <taxon>Chelicerata</taxon>
        <taxon>Arachnida</taxon>
        <taxon>Acari</taxon>
        <taxon>Acariformes</taxon>
        <taxon>Trombidiformes</taxon>
        <taxon>Prostigmata</taxon>
        <taxon>Anystina</taxon>
        <taxon>Parasitengona</taxon>
        <taxon>Trombidioidea</taxon>
        <taxon>Trombidiidae</taxon>
        <taxon>Dinothrombium</taxon>
    </lineage>
</organism>
<dbReference type="GO" id="GO:0008270">
    <property type="term" value="F:zinc ion binding"/>
    <property type="evidence" value="ECO:0007669"/>
    <property type="project" value="InterPro"/>
</dbReference>
<accession>A0A443R5Y1</accession>
<dbReference type="STRING" id="1965070.A0A443R5Y1"/>
<dbReference type="SMART" id="SM01057">
    <property type="entry name" value="Carb_anhydrase"/>
    <property type="match status" value="1"/>
</dbReference>
<evidence type="ECO:0000259" key="2">
    <source>
        <dbReference type="PROSITE" id="PS51144"/>
    </source>
</evidence>
<evidence type="ECO:0000313" key="4">
    <source>
        <dbReference type="Proteomes" id="UP000285301"/>
    </source>
</evidence>
<dbReference type="GO" id="GO:0004089">
    <property type="term" value="F:carbonate dehydratase activity"/>
    <property type="evidence" value="ECO:0007669"/>
    <property type="project" value="InterPro"/>
</dbReference>
<dbReference type="EMBL" id="NCKU01002009">
    <property type="protein sequence ID" value="RWS10676.1"/>
    <property type="molecule type" value="Genomic_DNA"/>
</dbReference>
<dbReference type="InterPro" id="IPR036398">
    <property type="entry name" value="CA_dom_sf"/>
</dbReference>
<comment type="caution">
    <text evidence="3">The sequence shown here is derived from an EMBL/GenBank/DDBJ whole genome shotgun (WGS) entry which is preliminary data.</text>
</comment>
<evidence type="ECO:0000256" key="1">
    <source>
        <dbReference type="ARBA" id="ARBA00010718"/>
    </source>
</evidence>
<dbReference type="PANTHER" id="PTHR18952">
    <property type="entry name" value="CARBONIC ANHYDRASE"/>
    <property type="match status" value="1"/>
</dbReference>
<dbReference type="Pfam" id="PF00194">
    <property type="entry name" value="Carb_anhydrase"/>
    <property type="match status" value="1"/>
</dbReference>
<comment type="similarity">
    <text evidence="1">Belongs to the alpha-carbonic anhydrase family.</text>
</comment>
<dbReference type="InterPro" id="IPR001148">
    <property type="entry name" value="CA_dom"/>
</dbReference>
<dbReference type="GO" id="GO:0006730">
    <property type="term" value="P:one-carbon metabolic process"/>
    <property type="evidence" value="ECO:0007669"/>
    <property type="project" value="TreeGrafter"/>
</dbReference>
<protein>
    <submittedName>
        <fullName evidence="3">Putative carbonic anhydrase-like protein 2</fullName>
    </submittedName>
</protein>
<dbReference type="InterPro" id="IPR023561">
    <property type="entry name" value="Carbonic_anhydrase_a-class"/>
</dbReference>